<gene>
    <name evidence="1" type="ORF">J2Z83_003058</name>
</gene>
<dbReference type="EMBL" id="JAGGKX010000018">
    <property type="protein sequence ID" value="MBP1970922.1"/>
    <property type="molecule type" value="Genomic_DNA"/>
</dbReference>
<evidence type="ECO:0000313" key="1">
    <source>
        <dbReference type="EMBL" id="MBP1970922.1"/>
    </source>
</evidence>
<name>A0ABS4IJ02_9BACI</name>
<evidence type="ECO:0008006" key="3">
    <source>
        <dbReference type="Google" id="ProtNLM"/>
    </source>
</evidence>
<comment type="caution">
    <text evidence="1">The sequence shown here is derived from an EMBL/GenBank/DDBJ whole genome shotgun (WGS) entry which is preliminary data.</text>
</comment>
<reference evidence="1 2" key="1">
    <citation type="submission" date="2021-03" db="EMBL/GenBank/DDBJ databases">
        <title>Genomic Encyclopedia of Type Strains, Phase IV (KMG-IV): sequencing the most valuable type-strain genomes for metagenomic binning, comparative biology and taxonomic classification.</title>
        <authorList>
            <person name="Goeker M."/>
        </authorList>
    </citation>
    <scope>NUCLEOTIDE SEQUENCE [LARGE SCALE GENOMIC DNA]</scope>
    <source>
        <strain evidence="1 2">DSM 25609</strain>
    </source>
</reference>
<keyword evidence="2" id="KW-1185">Reference proteome</keyword>
<proteinExistence type="predicted"/>
<dbReference type="Proteomes" id="UP001519345">
    <property type="component" value="Unassembled WGS sequence"/>
</dbReference>
<accession>A0ABS4IJ02</accession>
<sequence length="32" mass="3919">MEIINDHKNDKYSDMYTLFVILSLITFKKLRK</sequence>
<organism evidence="1 2">
    <name type="scientific">Virgibacillus natechei</name>
    <dbReference type="NCBI Taxonomy" id="1216297"/>
    <lineage>
        <taxon>Bacteria</taxon>
        <taxon>Bacillati</taxon>
        <taxon>Bacillota</taxon>
        <taxon>Bacilli</taxon>
        <taxon>Bacillales</taxon>
        <taxon>Bacillaceae</taxon>
        <taxon>Virgibacillus</taxon>
    </lineage>
</organism>
<evidence type="ECO:0000313" key="2">
    <source>
        <dbReference type="Proteomes" id="UP001519345"/>
    </source>
</evidence>
<protein>
    <recommendedName>
        <fullName evidence="3">Transposase</fullName>
    </recommendedName>
</protein>